<proteinExistence type="predicted"/>
<feature type="region of interest" description="Disordered" evidence="5">
    <location>
        <begin position="89"/>
        <end position="112"/>
    </location>
</feature>
<evidence type="ECO:0000313" key="10">
    <source>
        <dbReference type="Proteomes" id="UP001162031"/>
    </source>
</evidence>
<dbReference type="CDD" id="cd00167">
    <property type="entry name" value="SANT"/>
    <property type="match status" value="1"/>
</dbReference>
<dbReference type="PROSITE" id="PS50090">
    <property type="entry name" value="MYB_LIKE"/>
    <property type="match status" value="1"/>
</dbReference>
<feature type="domain" description="SANT" evidence="7">
    <location>
        <begin position="197"/>
        <end position="240"/>
    </location>
</feature>
<evidence type="ECO:0000256" key="2">
    <source>
        <dbReference type="ARBA" id="ARBA00023125"/>
    </source>
</evidence>
<accession>A0AAV0TXU4</accession>
<dbReference type="PANTHER" id="PTHR12802">
    <property type="entry name" value="SWI/SNF COMPLEX-RELATED"/>
    <property type="match status" value="1"/>
</dbReference>
<dbReference type="SUPFAM" id="SSF46689">
    <property type="entry name" value="Homeodomain-like"/>
    <property type="match status" value="1"/>
</dbReference>
<dbReference type="GO" id="GO:0003677">
    <property type="term" value="F:DNA binding"/>
    <property type="evidence" value="ECO:0007669"/>
    <property type="project" value="UniProtKB-KW"/>
</dbReference>
<dbReference type="Pfam" id="PF00249">
    <property type="entry name" value="Myb_DNA-binding"/>
    <property type="match status" value="1"/>
</dbReference>
<dbReference type="NCBIfam" id="TIGR01557">
    <property type="entry name" value="myb_SHAQKYF"/>
    <property type="match status" value="1"/>
</dbReference>
<evidence type="ECO:0000313" key="9">
    <source>
        <dbReference type="EMBL" id="CAI5728973.1"/>
    </source>
</evidence>
<evidence type="ECO:0000256" key="3">
    <source>
        <dbReference type="ARBA" id="ARBA00023163"/>
    </source>
</evidence>
<organism evidence="9 10">
    <name type="scientific">Hyaloperonospora brassicae</name>
    <name type="common">Brassica downy mildew</name>
    <name type="synonym">Peronospora brassicae</name>
    <dbReference type="NCBI Taxonomy" id="162125"/>
    <lineage>
        <taxon>Eukaryota</taxon>
        <taxon>Sar</taxon>
        <taxon>Stramenopiles</taxon>
        <taxon>Oomycota</taxon>
        <taxon>Peronosporomycetes</taxon>
        <taxon>Peronosporales</taxon>
        <taxon>Peronosporaceae</taxon>
        <taxon>Hyaloperonospora</taxon>
    </lineage>
</organism>
<keyword evidence="1" id="KW-0805">Transcription regulation</keyword>
<feature type="region of interest" description="Disordered" evidence="5">
    <location>
        <begin position="139"/>
        <end position="172"/>
    </location>
</feature>
<reference evidence="9" key="1">
    <citation type="submission" date="2022-12" db="EMBL/GenBank/DDBJ databases">
        <authorList>
            <person name="Webb A."/>
        </authorList>
    </citation>
    <scope>NUCLEOTIDE SEQUENCE</scope>
    <source>
        <strain evidence="9">Hp1</strain>
    </source>
</reference>
<evidence type="ECO:0008006" key="11">
    <source>
        <dbReference type="Google" id="ProtNLM"/>
    </source>
</evidence>
<dbReference type="Gene3D" id="1.10.10.60">
    <property type="entry name" value="Homeodomain-like"/>
    <property type="match status" value="1"/>
</dbReference>
<keyword evidence="4" id="KW-0539">Nucleus</keyword>
<dbReference type="PROSITE" id="PS51294">
    <property type="entry name" value="HTH_MYB"/>
    <property type="match status" value="1"/>
</dbReference>
<feature type="compositionally biased region" description="Low complexity" evidence="5">
    <location>
        <begin position="149"/>
        <end position="163"/>
    </location>
</feature>
<feature type="region of interest" description="Disordered" evidence="5">
    <location>
        <begin position="268"/>
        <end position="314"/>
    </location>
</feature>
<dbReference type="SMART" id="SM00717">
    <property type="entry name" value="SANT"/>
    <property type="match status" value="1"/>
</dbReference>
<evidence type="ECO:0000259" key="6">
    <source>
        <dbReference type="PROSITE" id="PS50090"/>
    </source>
</evidence>
<gene>
    <name evidence="9" type="ORF">HBR001_LOCUS4453</name>
</gene>
<dbReference type="PANTHER" id="PTHR12802:SF155">
    <property type="entry name" value="DEUBIQUITINASE MYSM1"/>
    <property type="match status" value="1"/>
</dbReference>
<evidence type="ECO:0000256" key="4">
    <source>
        <dbReference type="ARBA" id="ARBA00023242"/>
    </source>
</evidence>
<dbReference type="EMBL" id="CANTFL010000971">
    <property type="protein sequence ID" value="CAI5728973.1"/>
    <property type="molecule type" value="Genomic_DNA"/>
</dbReference>
<dbReference type="InterPro" id="IPR017930">
    <property type="entry name" value="Myb_dom"/>
</dbReference>
<dbReference type="AlphaFoldDB" id="A0AAV0TXU4"/>
<dbReference type="Proteomes" id="UP001162031">
    <property type="component" value="Unassembled WGS sequence"/>
</dbReference>
<evidence type="ECO:0000256" key="1">
    <source>
        <dbReference type="ARBA" id="ARBA00023015"/>
    </source>
</evidence>
<name>A0AAV0TXU4_HYABA</name>
<feature type="domain" description="Myb-like" evidence="6">
    <location>
        <begin position="200"/>
        <end position="244"/>
    </location>
</feature>
<evidence type="ECO:0000259" key="7">
    <source>
        <dbReference type="PROSITE" id="PS51293"/>
    </source>
</evidence>
<dbReference type="InterPro" id="IPR006447">
    <property type="entry name" value="Myb_dom_plants"/>
</dbReference>
<comment type="caution">
    <text evidence="9">The sequence shown here is derived from an EMBL/GenBank/DDBJ whole genome shotgun (WGS) entry which is preliminary data.</text>
</comment>
<dbReference type="InterPro" id="IPR001005">
    <property type="entry name" value="SANT/Myb"/>
</dbReference>
<protein>
    <recommendedName>
        <fullName evidence="11">HTH myb-type domain-containing protein</fullName>
    </recommendedName>
</protein>
<evidence type="ECO:0000256" key="5">
    <source>
        <dbReference type="SAM" id="MobiDB-lite"/>
    </source>
</evidence>
<keyword evidence="3" id="KW-0804">Transcription</keyword>
<feature type="domain" description="HTH myb-type" evidence="8">
    <location>
        <begin position="198"/>
        <end position="248"/>
    </location>
</feature>
<evidence type="ECO:0000259" key="8">
    <source>
        <dbReference type="PROSITE" id="PS51294"/>
    </source>
</evidence>
<dbReference type="InterPro" id="IPR017884">
    <property type="entry name" value="SANT_dom"/>
</dbReference>
<keyword evidence="10" id="KW-1185">Reference proteome</keyword>
<dbReference type="InterPro" id="IPR009057">
    <property type="entry name" value="Homeodomain-like_sf"/>
</dbReference>
<feature type="compositionally biased region" description="Basic and acidic residues" evidence="5">
    <location>
        <begin position="298"/>
        <end position="314"/>
    </location>
</feature>
<keyword evidence="2" id="KW-0238">DNA-binding</keyword>
<dbReference type="PROSITE" id="PS51293">
    <property type="entry name" value="SANT"/>
    <property type="match status" value="1"/>
</dbReference>
<sequence>MDRVKRAGSYGSSYSPWQRHSVASLDKVRAHQQHTASFVAATRQTPVFDSVCASSAAPSAAASALSMKQEAEPWSSSSRFGLANILNRTGSSASGHHPMPPAFSLPSLHGFETPQRPAAIKQEMPAALPPYEENHYVSARTQQHHPLQRRSVQSSPVRDSPSPDSRRVGEGAVHACGEDASQDSENAIVGTRGGTITRGGRWSADEHERFLEGFRIHGHKWKRVQHVVRTRSVTQVRTHAQKYLLKVAKLKAEKKQSGKSADMATVATGYSSGPAAPVSLDGRDTAPSTPEQGGTADSPRKTPQDKVRRLDHGSCDPVDQEYIAAAATTLCFLMSQKIDSLFDSRHELQAEQDAAEHEPYDCYVPQTVGQLDAECTASRKRSFMQILDDQATGEYVSSYDPAHGDPSSYTIEGNKLCS</sequence>